<evidence type="ECO:0000256" key="5">
    <source>
        <dbReference type="ARBA" id="ARBA00022801"/>
    </source>
</evidence>
<evidence type="ECO:0000256" key="7">
    <source>
        <dbReference type="ARBA" id="ARBA00022884"/>
    </source>
</evidence>
<dbReference type="GO" id="GO:0005829">
    <property type="term" value="C:cytosol"/>
    <property type="evidence" value="ECO:0007669"/>
    <property type="project" value="TreeGrafter"/>
</dbReference>
<dbReference type="InterPro" id="IPR022966">
    <property type="entry name" value="RNase_II/R_CS"/>
</dbReference>
<keyword evidence="4 8" id="KW-0540">Nuclease</keyword>
<dbReference type="GO" id="GO:0008859">
    <property type="term" value="F:exoribonuclease II activity"/>
    <property type="evidence" value="ECO:0007669"/>
    <property type="project" value="UniProtKB-UniRule"/>
</dbReference>
<reference evidence="10" key="1">
    <citation type="journal article" date="2021" name="PeerJ">
        <title>Extensive microbial diversity within the chicken gut microbiome revealed by metagenomics and culture.</title>
        <authorList>
            <person name="Gilroy R."/>
            <person name="Ravi A."/>
            <person name="Getino M."/>
            <person name="Pursley I."/>
            <person name="Horton D.L."/>
            <person name="Alikhan N.F."/>
            <person name="Baker D."/>
            <person name="Gharbi K."/>
            <person name="Hall N."/>
            <person name="Watson M."/>
            <person name="Adriaenssens E.M."/>
            <person name="Foster-Nyarko E."/>
            <person name="Jarju S."/>
            <person name="Secka A."/>
            <person name="Antonio M."/>
            <person name="Oren A."/>
            <person name="Chaudhuri R.R."/>
            <person name="La Ragione R."/>
            <person name="Hildebrand F."/>
            <person name="Pallen M.J."/>
        </authorList>
    </citation>
    <scope>NUCLEOTIDE SEQUENCE</scope>
    <source>
        <strain evidence="10">ChiHcolR34-3080</strain>
    </source>
</reference>
<evidence type="ECO:0000259" key="9">
    <source>
        <dbReference type="PROSITE" id="PS50126"/>
    </source>
</evidence>
<dbReference type="InterPro" id="IPR050180">
    <property type="entry name" value="RNR_Ribonuclease"/>
</dbReference>
<dbReference type="SMART" id="SM00316">
    <property type="entry name" value="S1"/>
    <property type="match status" value="1"/>
</dbReference>
<dbReference type="NCBIfam" id="TIGR02063">
    <property type="entry name" value="RNase_R"/>
    <property type="match status" value="1"/>
</dbReference>
<dbReference type="InterPro" id="IPR012340">
    <property type="entry name" value="NA-bd_OB-fold"/>
</dbReference>
<dbReference type="InterPro" id="IPR011805">
    <property type="entry name" value="RNase_R"/>
</dbReference>
<dbReference type="PROSITE" id="PS50126">
    <property type="entry name" value="S1"/>
    <property type="match status" value="1"/>
</dbReference>
<dbReference type="EC" id="3.1.13.1" evidence="8"/>
<keyword evidence="5 8" id="KW-0378">Hydrolase</keyword>
<evidence type="ECO:0000313" key="11">
    <source>
        <dbReference type="Proteomes" id="UP000823933"/>
    </source>
</evidence>
<keyword evidence="3 8" id="KW-0963">Cytoplasm</keyword>
<evidence type="ECO:0000256" key="1">
    <source>
        <dbReference type="ARBA" id="ARBA00001849"/>
    </source>
</evidence>
<gene>
    <name evidence="8 10" type="primary">rnr</name>
    <name evidence="10" type="ORF">H9890_10435</name>
</gene>
<keyword evidence="6 8" id="KW-0269">Exonuclease</keyword>
<comment type="similarity">
    <text evidence="8">Belongs to the RNR ribonuclease family. RNase R subfamily.</text>
</comment>
<evidence type="ECO:0000256" key="4">
    <source>
        <dbReference type="ARBA" id="ARBA00022722"/>
    </source>
</evidence>
<dbReference type="Pfam" id="PF00773">
    <property type="entry name" value="RNB"/>
    <property type="match status" value="1"/>
</dbReference>
<dbReference type="InterPro" id="IPR004476">
    <property type="entry name" value="RNase_II/RNase_R"/>
</dbReference>
<dbReference type="InterPro" id="IPR001900">
    <property type="entry name" value="RNase_II/R"/>
</dbReference>
<dbReference type="InterPro" id="IPR003029">
    <property type="entry name" value="S1_domain"/>
</dbReference>
<dbReference type="EMBL" id="DXHQ01000123">
    <property type="protein sequence ID" value="HIW09799.1"/>
    <property type="molecule type" value="Genomic_DNA"/>
</dbReference>
<accession>A0A9D1TY28</accession>
<evidence type="ECO:0000256" key="2">
    <source>
        <dbReference type="ARBA" id="ARBA00004496"/>
    </source>
</evidence>
<organism evidence="10 11">
    <name type="scientific">Candidatus Faecalibacterium intestinigallinarum</name>
    <dbReference type="NCBI Taxonomy" id="2838581"/>
    <lineage>
        <taxon>Bacteria</taxon>
        <taxon>Bacillati</taxon>
        <taxon>Bacillota</taxon>
        <taxon>Clostridia</taxon>
        <taxon>Eubacteriales</taxon>
        <taxon>Oscillospiraceae</taxon>
        <taxon>Faecalibacterium</taxon>
    </lineage>
</organism>
<evidence type="ECO:0000256" key="8">
    <source>
        <dbReference type="HAMAP-Rule" id="MF_01895"/>
    </source>
</evidence>
<evidence type="ECO:0000256" key="6">
    <source>
        <dbReference type="ARBA" id="ARBA00022839"/>
    </source>
</evidence>
<dbReference type="AlphaFoldDB" id="A0A9D1TY28"/>
<dbReference type="InterPro" id="IPR013223">
    <property type="entry name" value="RNase_B_OB_dom"/>
</dbReference>
<dbReference type="PANTHER" id="PTHR23355:SF9">
    <property type="entry name" value="DIS3-LIKE EXONUCLEASE 2"/>
    <property type="match status" value="1"/>
</dbReference>
<comment type="caution">
    <text evidence="10">The sequence shown here is derived from an EMBL/GenBank/DDBJ whole genome shotgun (WGS) entry which is preliminary data.</text>
</comment>
<dbReference type="SUPFAM" id="SSF50249">
    <property type="entry name" value="Nucleic acid-binding proteins"/>
    <property type="match status" value="3"/>
</dbReference>
<name>A0A9D1TY28_9FIRM</name>
<dbReference type="Proteomes" id="UP000823933">
    <property type="component" value="Unassembled WGS sequence"/>
</dbReference>
<dbReference type="Pfam" id="PF00575">
    <property type="entry name" value="S1"/>
    <property type="match status" value="1"/>
</dbReference>
<dbReference type="PROSITE" id="PS01175">
    <property type="entry name" value="RIBONUCLEASE_II"/>
    <property type="match status" value="1"/>
</dbReference>
<evidence type="ECO:0000313" key="10">
    <source>
        <dbReference type="EMBL" id="HIW09799.1"/>
    </source>
</evidence>
<comment type="subcellular location">
    <subcellularLocation>
        <location evidence="2 8">Cytoplasm</location>
    </subcellularLocation>
</comment>
<proteinExistence type="inferred from homology"/>
<dbReference type="HAMAP" id="MF_01895">
    <property type="entry name" value="RNase_R"/>
    <property type="match status" value="1"/>
</dbReference>
<comment type="catalytic activity">
    <reaction evidence="1 8">
        <text>Exonucleolytic cleavage in the 3'- to 5'-direction to yield nucleoside 5'-phosphates.</text>
        <dbReference type="EC" id="3.1.13.1"/>
    </reaction>
</comment>
<dbReference type="PANTHER" id="PTHR23355">
    <property type="entry name" value="RIBONUCLEASE"/>
    <property type="match status" value="1"/>
</dbReference>
<comment type="function">
    <text evidence="8">3'-5' exoribonuclease that releases 5'-nucleoside monophosphates and is involved in maturation of structured RNAs.</text>
</comment>
<dbReference type="NCBIfam" id="TIGR00358">
    <property type="entry name" value="3_prime_RNase"/>
    <property type="match status" value="1"/>
</dbReference>
<reference evidence="10" key="2">
    <citation type="submission" date="2021-04" db="EMBL/GenBank/DDBJ databases">
        <authorList>
            <person name="Gilroy R."/>
        </authorList>
    </citation>
    <scope>NUCLEOTIDE SEQUENCE</scope>
    <source>
        <strain evidence="10">ChiHcolR34-3080</strain>
    </source>
</reference>
<dbReference type="GO" id="GO:0003723">
    <property type="term" value="F:RNA binding"/>
    <property type="evidence" value="ECO:0007669"/>
    <property type="project" value="UniProtKB-UniRule"/>
</dbReference>
<dbReference type="Gene3D" id="2.40.50.140">
    <property type="entry name" value="Nucleic acid-binding proteins"/>
    <property type="match status" value="2"/>
</dbReference>
<evidence type="ECO:0000256" key="3">
    <source>
        <dbReference type="ARBA" id="ARBA00022490"/>
    </source>
</evidence>
<feature type="domain" description="S1 motif" evidence="9">
    <location>
        <begin position="621"/>
        <end position="700"/>
    </location>
</feature>
<protein>
    <recommendedName>
        <fullName evidence="8">Ribonuclease R</fullName>
        <shortName evidence="8">RNase R</shortName>
        <ecNumber evidence="8">3.1.13.1</ecNumber>
    </recommendedName>
</protein>
<dbReference type="SMART" id="SM00955">
    <property type="entry name" value="RNB"/>
    <property type="match status" value="1"/>
</dbReference>
<keyword evidence="7 8" id="KW-0694">RNA-binding</keyword>
<dbReference type="Pfam" id="PF08206">
    <property type="entry name" value="OB_RNB"/>
    <property type="match status" value="1"/>
</dbReference>
<sequence>MSMRDKIERAIQLQPCTVKDLKAKFGADRESARKVMEALDELVREAVVCQKEGVFFTVRSGRKDKALVCTLVKLGKNFGFAMLEDGTGDIFIPGRMMKGSMPGDRVLVEKLAHPRVEGSDEGEILAVLEEKNNLVGTTRRVSGRLVFVPDDCPAITMPIVRDGEGGAKDGDKVAAEIRSRGTRQEDHRVAVVMRFGSSEEAKRCAKALLYARDVHVRFPEPVREEAKKLEGAVVTDADTAGRMDLRALPIFTIDSAETKDIDDAVSLNQTPDGFELGVHIADVSHYVKPGTALDSEAFSRATSVYYADQVVPMLPKQLSNGICSLNEGELRLAFSCLMHLDKAGNLVNYKFVKSVIRSRVKGVYSEINALLAGTADTETQYKYAEVASQLPAMKALYTLRAGLRRQRGCMDIESGEVKLILDENGRCIDVKKRVQGESEAMIEEFMLLANQCAAHFARTRQIPFVYRVHEEPNSEKLERLHALLKACGINDRFAKEVPEPKELSAILESVKGTPYEKIIHTGLLRCMSKAEYQPVPKGHYGLVLKDYAHFTSPIRRYPDLAIHRILTSLLGGMDKETLIARYTDFAEQASKQSSAQEVVAMQIERRAEDCYKAEYARAHIGEHRAGTISGVTQRGVFVELDNGVEGFVPVASLTPTGALLTEGVRLADPVSGKQWSLGDSLMITIVRADVNLGKIDFEAAASNA</sequence>
<dbReference type="GO" id="GO:0006402">
    <property type="term" value="P:mRNA catabolic process"/>
    <property type="evidence" value="ECO:0007669"/>
    <property type="project" value="TreeGrafter"/>
</dbReference>